<dbReference type="GO" id="GO:0019748">
    <property type="term" value="P:secondary metabolic process"/>
    <property type="evidence" value="ECO:0007669"/>
    <property type="project" value="TreeGrafter"/>
</dbReference>
<sequence length="203" mass="22779">MAHELIWEVINESGPFDGLISFSQGSALAASILVHHQLETPSQPLPFRFAVFIGATLPFSTSESFGINVSRVWTKNKPMTGELKTWIAPDLLQQQNQEIKGVEEAAQFLSKQDQKDKQSPAQLRQYHPDALPAPPKISIPTAHIYGRRDPYHSQSLQLVRMCDQSLTTVFEHDDGHCIPRSQRISQCIANLIEKTAYRADLGF</sequence>
<keyword evidence="4" id="KW-1185">Reference proteome</keyword>
<proteinExistence type="predicted"/>
<evidence type="ECO:0000313" key="3">
    <source>
        <dbReference type="EMBL" id="CAF9924488.1"/>
    </source>
</evidence>
<evidence type="ECO:0000313" key="4">
    <source>
        <dbReference type="Proteomes" id="UP000664169"/>
    </source>
</evidence>
<dbReference type="EMBL" id="CAJPDQ010000021">
    <property type="protein sequence ID" value="CAF9924488.1"/>
    <property type="molecule type" value="Genomic_DNA"/>
</dbReference>
<comment type="caution">
    <text evidence="3">The sequence shown here is derived from an EMBL/GenBank/DDBJ whole genome shotgun (WGS) entry which is preliminary data.</text>
</comment>
<dbReference type="GO" id="GO:0005634">
    <property type="term" value="C:nucleus"/>
    <property type="evidence" value="ECO:0007669"/>
    <property type="project" value="TreeGrafter"/>
</dbReference>
<name>A0A8H3IMI7_9LECA</name>
<dbReference type="Gene3D" id="3.40.50.1820">
    <property type="entry name" value="alpha/beta hydrolase"/>
    <property type="match status" value="1"/>
</dbReference>
<evidence type="ECO:0000256" key="1">
    <source>
        <dbReference type="ARBA" id="ARBA00022801"/>
    </source>
</evidence>
<gene>
    <name evidence="3" type="ORF">GOMPHAMPRED_003653</name>
</gene>
<organism evidence="3 4">
    <name type="scientific">Gomphillus americanus</name>
    <dbReference type="NCBI Taxonomy" id="1940652"/>
    <lineage>
        <taxon>Eukaryota</taxon>
        <taxon>Fungi</taxon>
        <taxon>Dikarya</taxon>
        <taxon>Ascomycota</taxon>
        <taxon>Pezizomycotina</taxon>
        <taxon>Lecanoromycetes</taxon>
        <taxon>OSLEUM clade</taxon>
        <taxon>Ostropomycetidae</taxon>
        <taxon>Ostropales</taxon>
        <taxon>Graphidaceae</taxon>
        <taxon>Gomphilloideae</taxon>
        <taxon>Gomphillus</taxon>
    </lineage>
</organism>
<dbReference type="OrthoDB" id="2094269at2759"/>
<protein>
    <recommendedName>
        <fullName evidence="2">Serine hydrolase domain-containing protein</fullName>
    </recommendedName>
</protein>
<keyword evidence="1" id="KW-0378">Hydrolase</keyword>
<dbReference type="InterPro" id="IPR029058">
    <property type="entry name" value="AB_hydrolase_fold"/>
</dbReference>
<accession>A0A8H3IMI7</accession>
<dbReference type="AlphaFoldDB" id="A0A8H3IMI7"/>
<evidence type="ECO:0000259" key="2">
    <source>
        <dbReference type="Pfam" id="PF03959"/>
    </source>
</evidence>
<dbReference type="Proteomes" id="UP000664169">
    <property type="component" value="Unassembled WGS sequence"/>
</dbReference>
<dbReference type="PANTHER" id="PTHR48070">
    <property type="entry name" value="ESTERASE OVCA2"/>
    <property type="match status" value="1"/>
</dbReference>
<dbReference type="GO" id="GO:0005737">
    <property type="term" value="C:cytoplasm"/>
    <property type="evidence" value="ECO:0007669"/>
    <property type="project" value="TreeGrafter"/>
</dbReference>
<dbReference type="PANTHER" id="PTHR48070:SF7">
    <property type="entry name" value="SERINE HYDROLASE FSH DOMAIN-CONTAINING PROTEIN-RELATED"/>
    <property type="match status" value="1"/>
</dbReference>
<dbReference type="Pfam" id="PF03959">
    <property type="entry name" value="FSH1"/>
    <property type="match status" value="1"/>
</dbReference>
<reference evidence="3" key="1">
    <citation type="submission" date="2021-03" db="EMBL/GenBank/DDBJ databases">
        <authorList>
            <person name="Tagirdzhanova G."/>
        </authorList>
    </citation>
    <scope>NUCLEOTIDE SEQUENCE</scope>
</reference>
<dbReference type="InterPro" id="IPR005645">
    <property type="entry name" value="FSH-like_dom"/>
</dbReference>
<dbReference type="GO" id="GO:0016787">
    <property type="term" value="F:hydrolase activity"/>
    <property type="evidence" value="ECO:0007669"/>
    <property type="project" value="UniProtKB-KW"/>
</dbReference>
<dbReference type="SUPFAM" id="SSF53474">
    <property type="entry name" value="alpha/beta-Hydrolases"/>
    <property type="match status" value="1"/>
</dbReference>
<dbReference type="InterPro" id="IPR050593">
    <property type="entry name" value="LovG"/>
</dbReference>
<feature type="domain" description="Serine hydrolase" evidence="2">
    <location>
        <begin position="4"/>
        <end position="186"/>
    </location>
</feature>